<proteinExistence type="predicted"/>
<reference evidence="1 2" key="1">
    <citation type="journal article" date="2012" name="J. Bacteriol.">
        <title>Draft Genome Sequence of an Ammonia-Oxidizing Archaeon, "Candidatus Nitrosopumilus koreensis" AR1, from Marine Sediment.</title>
        <authorList>
            <person name="Park S.J."/>
            <person name="Kim J.G."/>
            <person name="Jung M.Y."/>
            <person name="Kim S.J."/>
            <person name="Cha I.T."/>
            <person name="Kwon K."/>
            <person name="Lee J.H."/>
            <person name="Rhee S.K."/>
        </authorList>
    </citation>
    <scope>NUCLEOTIDE SEQUENCE [LARGE SCALE GENOMIC DNA]</scope>
    <source>
        <strain evidence="1 2">AR1</strain>
    </source>
</reference>
<dbReference type="Gene3D" id="3.40.50.620">
    <property type="entry name" value="HUPs"/>
    <property type="match status" value="1"/>
</dbReference>
<dbReference type="InterPro" id="IPR005232">
    <property type="entry name" value="LarE"/>
</dbReference>
<protein>
    <submittedName>
        <fullName evidence="1">ExsB family protein</fullName>
    </submittedName>
</protein>
<dbReference type="AlphaFoldDB" id="K0B6V0"/>
<dbReference type="KEGG" id="nkr:NKOR_01550"/>
<evidence type="ECO:0000313" key="1">
    <source>
        <dbReference type="EMBL" id="AFS80216.1"/>
    </source>
</evidence>
<keyword evidence="2" id="KW-1185">Reference proteome</keyword>
<dbReference type="EMBL" id="CP003842">
    <property type="protein sequence ID" value="AFS80216.1"/>
    <property type="molecule type" value="Genomic_DNA"/>
</dbReference>
<dbReference type="Proteomes" id="UP000006101">
    <property type="component" value="Chromosome"/>
</dbReference>
<dbReference type="PIRSF" id="PIRSF006661">
    <property type="entry name" value="PP-lp_UCP006661"/>
    <property type="match status" value="1"/>
</dbReference>
<dbReference type="CDD" id="cd01990">
    <property type="entry name" value="LarE-like"/>
    <property type="match status" value="1"/>
</dbReference>
<evidence type="ECO:0000313" key="2">
    <source>
        <dbReference type="Proteomes" id="UP000006101"/>
    </source>
</evidence>
<dbReference type="GO" id="GO:0016783">
    <property type="term" value="F:sulfurtransferase activity"/>
    <property type="evidence" value="ECO:0007669"/>
    <property type="project" value="InterPro"/>
</dbReference>
<dbReference type="RefSeq" id="WP_014962605.1">
    <property type="nucleotide sequence ID" value="NC_018655.1"/>
</dbReference>
<dbReference type="InterPro" id="IPR014729">
    <property type="entry name" value="Rossmann-like_a/b/a_fold"/>
</dbReference>
<dbReference type="PANTHER" id="PTHR43169:SF2">
    <property type="entry name" value="NAD_GMP SYNTHASE DOMAIN-CONTAINING PROTEIN"/>
    <property type="match status" value="1"/>
</dbReference>
<sequence length="265" mass="29542">MKKLDELKHWFADKNKVMIALSGGVDSALVAYAAYQRLGDSAIAVTADYKTLSQEELQTAKQVCSEIGIKQILLDYDELENEEFAKNDSTRCFHCRIELGDHLLKLAKEQGVNVIVDGTNLDDLGEYRPGIEALRQNGIRSPLVETNFSKSQIRELTKSIGLSVHDKPSNSCLASRIPWGQRVTAEKLARIEFGETVVKQLTKIKQVRVRDLNGSAKIEVEKNDISEFTNGVLDKITEKLKMIGFSSVEVDQEGYKPGKINVIAD</sequence>
<dbReference type="NCBIfam" id="TIGR00268">
    <property type="entry name" value="ATP-dependent sacrificial sulfur transferase LarE"/>
    <property type="match status" value="1"/>
</dbReference>
<name>K0B6V0_9ARCH</name>
<dbReference type="PANTHER" id="PTHR43169">
    <property type="entry name" value="EXSB FAMILY PROTEIN"/>
    <property type="match status" value="1"/>
</dbReference>
<dbReference type="STRING" id="1229908.NKOR_01550"/>
<dbReference type="InterPro" id="IPR018317">
    <property type="entry name" value="QueC"/>
</dbReference>
<dbReference type="PATRIC" id="fig|1229908.8.peg.324"/>
<dbReference type="InterPro" id="IPR052188">
    <property type="entry name" value="Ni-pincer_cofactor_biosynth"/>
</dbReference>
<gene>
    <name evidence="1" type="ORF">NKOR_01550</name>
</gene>
<dbReference type="GeneID" id="13725761"/>
<dbReference type="HOGENOM" id="CLU_061181_2_0_2"/>
<dbReference type="Pfam" id="PF06508">
    <property type="entry name" value="QueC"/>
    <property type="match status" value="1"/>
</dbReference>
<dbReference type="SUPFAM" id="SSF52402">
    <property type="entry name" value="Adenine nucleotide alpha hydrolases-like"/>
    <property type="match status" value="1"/>
</dbReference>
<organism evidence="1 2">
    <name type="scientific">Candidatus Nitrosopumilus koreensis AR1</name>
    <dbReference type="NCBI Taxonomy" id="1229908"/>
    <lineage>
        <taxon>Archaea</taxon>
        <taxon>Nitrososphaerota</taxon>
        <taxon>Nitrososphaeria</taxon>
        <taxon>Nitrosopumilales</taxon>
        <taxon>Nitrosopumilaceae</taxon>
        <taxon>Nitrosopumilus</taxon>
    </lineage>
</organism>
<accession>K0B6V0</accession>